<dbReference type="Proteomes" id="UP000091967">
    <property type="component" value="Unassembled WGS sequence"/>
</dbReference>
<evidence type="ECO:0000259" key="1">
    <source>
        <dbReference type="Pfam" id="PF01966"/>
    </source>
</evidence>
<proteinExistence type="predicted"/>
<comment type="caution">
    <text evidence="2">The sequence shown here is derived from an EMBL/GenBank/DDBJ whole genome shotgun (WGS) entry which is preliminary data.</text>
</comment>
<dbReference type="Pfam" id="PF01966">
    <property type="entry name" value="HD"/>
    <property type="match status" value="1"/>
</dbReference>
<evidence type="ECO:0000313" key="2">
    <source>
        <dbReference type="EMBL" id="OBS21108.1"/>
    </source>
</evidence>
<dbReference type="SUPFAM" id="SSF109604">
    <property type="entry name" value="HD-domain/PDEase-like"/>
    <property type="match status" value="1"/>
</dbReference>
<dbReference type="Gene3D" id="1.10.3210.10">
    <property type="entry name" value="Hypothetical protein af1432"/>
    <property type="match status" value="1"/>
</dbReference>
<dbReference type="InterPro" id="IPR006674">
    <property type="entry name" value="HD_domain"/>
</dbReference>
<evidence type="ECO:0000313" key="3">
    <source>
        <dbReference type="Proteomes" id="UP000091967"/>
    </source>
</evidence>
<accession>A0A1B8AKU6</accession>
<name>A0A1B8AKU6_FUSPO</name>
<dbReference type="EMBL" id="LYXU01000003">
    <property type="protein sequence ID" value="OBS21108.1"/>
    <property type="molecule type" value="Genomic_DNA"/>
</dbReference>
<dbReference type="PANTHER" id="PTHR35569">
    <property type="entry name" value="CYANAMIDE HYDRATASE DDI2-RELATED"/>
    <property type="match status" value="1"/>
</dbReference>
<sequence length="262" mass="29178">MSAKSTTPAATTQEIAQHGWTAIAVDSEAIFKGKDYLHKPDTVSMEEMPFPHDDPIVQKVYEHVKEKLPTLVFNHSMRVYHFSIVILKYQFPEFAQDLSHSTIALAALLHDIGTVDEFITSTLLSFEWWGGYHSLRLLEKHGASSQQAEAVAEAIIRHQDIGTEGTITFLGQLLQLSTIYDNMGFRPELVDHATRSAVVSAFPRTVTGVDGTHDTWSHCFASTIRKENGLKPWAHTTHLGESAFPEGVLANGEKGLMSEYEK</sequence>
<feature type="domain" description="HD" evidence="1">
    <location>
        <begin position="72"/>
        <end position="162"/>
    </location>
</feature>
<dbReference type="OMA" id="PWAHTTH"/>
<gene>
    <name evidence="2" type="ORF">FPOA_07447</name>
</gene>
<dbReference type="NCBIfam" id="TIGR03401">
    <property type="entry name" value="cyanamide_fam"/>
    <property type="match status" value="1"/>
</dbReference>
<dbReference type="CDD" id="cd00077">
    <property type="entry name" value="HDc"/>
    <property type="match status" value="1"/>
</dbReference>
<keyword evidence="3" id="KW-1185">Reference proteome</keyword>
<dbReference type="InterPro" id="IPR003607">
    <property type="entry name" value="HD/PDEase_dom"/>
</dbReference>
<organism evidence="2 3">
    <name type="scientific">Fusarium poae</name>
    <dbReference type="NCBI Taxonomy" id="36050"/>
    <lineage>
        <taxon>Eukaryota</taxon>
        <taxon>Fungi</taxon>
        <taxon>Dikarya</taxon>
        <taxon>Ascomycota</taxon>
        <taxon>Pezizomycotina</taxon>
        <taxon>Sordariomycetes</taxon>
        <taxon>Hypocreomycetidae</taxon>
        <taxon>Hypocreales</taxon>
        <taxon>Nectriaceae</taxon>
        <taxon>Fusarium</taxon>
    </lineage>
</organism>
<reference evidence="2 3" key="1">
    <citation type="submission" date="2016-06" db="EMBL/GenBank/DDBJ databases">
        <title>Living apart together: crosstalk between the core and supernumerary genomes in a fungal plant pathogen.</title>
        <authorList>
            <person name="Vanheule A."/>
            <person name="Audenaert K."/>
            <person name="Warris S."/>
            <person name="Van De Geest H."/>
            <person name="Schijlen E."/>
            <person name="Hofte M."/>
            <person name="De Saeger S."/>
            <person name="Haesaert G."/>
            <person name="Waalwijk C."/>
            <person name="Van Der Lee T."/>
        </authorList>
    </citation>
    <scope>NUCLEOTIDE SEQUENCE [LARGE SCALE GENOMIC DNA]</scope>
    <source>
        <strain evidence="2 3">2516</strain>
    </source>
</reference>
<dbReference type="InterPro" id="IPR017771">
    <property type="entry name" value="Cyanamide_hydratase_HD"/>
</dbReference>
<dbReference type="PANTHER" id="PTHR35569:SF1">
    <property type="entry name" value="CYANAMIDE HYDRATASE DDI2-RELATED"/>
    <property type="match status" value="1"/>
</dbReference>
<protein>
    <recommendedName>
        <fullName evidence="1">HD domain-containing protein</fullName>
    </recommendedName>
</protein>
<dbReference type="AlphaFoldDB" id="A0A1B8AKU6"/>